<reference evidence="5" key="1">
    <citation type="submission" date="2023-05" db="EMBL/GenBank/DDBJ databases">
        <title>Nepenthes gracilis genome sequencing.</title>
        <authorList>
            <person name="Fukushima K."/>
        </authorList>
    </citation>
    <scope>NUCLEOTIDE SEQUENCE</scope>
    <source>
        <strain evidence="5">SING2019-196</strain>
    </source>
</reference>
<dbReference type="InterPro" id="IPR046364">
    <property type="entry name" value="Exo70_C"/>
</dbReference>
<accession>A0AAD3RYQ1</accession>
<organism evidence="5 6">
    <name type="scientific">Nepenthes gracilis</name>
    <name type="common">Slender pitcher plant</name>
    <dbReference type="NCBI Taxonomy" id="150966"/>
    <lineage>
        <taxon>Eukaryota</taxon>
        <taxon>Viridiplantae</taxon>
        <taxon>Streptophyta</taxon>
        <taxon>Embryophyta</taxon>
        <taxon>Tracheophyta</taxon>
        <taxon>Spermatophyta</taxon>
        <taxon>Magnoliopsida</taxon>
        <taxon>eudicotyledons</taxon>
        <taxon>Gunneridae</taxon>
        <taxon>Pentapetalae</taxon>
        <taxon>Caryophyllales</taxon>
        <taxon>Nepenthaceae</taxon>
        <taxon>Nepenthes</taxon>
    </lineage>
</organism>
<comment type="caution">
    <text evidence="5">The sequence shown here is derived from an EMBL/GenBank/DDBJ whole genome shotgun (WGS) entry which is preliminary data.</text>
</comment>
<evidence type="ECO:0000256" key="3">
    <source>
        <dbReference type="RuleBase" id="RU365026"/>
    </source>
</evidence>
<dbReference type="Proteomes" id="UP001279734">
    <property type="component" value="Unassembled WGS sequence"/>
</dbReference>
<dbReference type="InterPro" id="IPR016159">
    <property type="entry name" value="Cullin_repeat-like_dom_sf"/>
</dbReference>
<keyword evidence="6" id="KW-1185">Reference proteome</keyword>
<name>A0AAD3RYQ1_NEPGR</name>
<evidence type="ECO:0000256" key="2">
    <source>
        <dbReference type="ARBA" id="ARBA00022448"/>
    </source>
</evidence>
<evidence type="ECO:0000313" key="5">
    <source>
        <dbReference type="EMBL" id="GMH01157.1"/>
    </source>
</evidence>
<dbReference type="GO" id="GO:0005546">
    <property type="term" value="F:phosphatidylinositol-4,5-bisphosphate binding"/>
    <property type="evidence" value="ECO:0007669"/>
    <property type="project" value="InterPro"/>
</dbReference>
<dbReference type="GO" id="GO:0006887">
    <property type="term" value="P:exocytosis"/>
    <property type="evidence" value="ECO:0007669"/>
    <property type="project" value="UniProtKB-KW"/>
</dbReference>
<comment type="function">
    <text evidence="3">Component of the exocyst complex.</text>
</comment>
<proteinExistence type="inferred from homology"/>
<gene>
    <name evidence="5" type="ORF">Nepgr_002996</name>
</gene>
<feature type="domain" description="Exocyst complex subunit Exo70 C-terminal" evidence="4">
    <location>
        <begin position="278"/>
        <end position="638"/>
    </location>
</feature>
<protein>
    <recommendedName>
        <fullName evidence="3">Exocyst subunit Exo70 family protein</fullName>
    </recommendedName>
</protein>
<dbReference type="PANTHER" id="PTHR12542">
    <property type="entry name" value="EXOCYST COMPLEX PROTEIN EXO70"/>
    <property type="match status" value="1"/>
</dbReference>
<keyword evidence="3" id="KW-0653">Protein transport</keyword>
<dbReference type="Pfam" id="PF03081">
    <property type="entry name" value="Exo70_C"/>
    <property type="match status" value="1"/>
</dbReference>
<evidence type="ECO:0000259" key="4">
    <source>
        <dbReference type="Pfam" id="PF03081"/>
    </source>
</evidence>
<dbReference type="FunFam" id="1.20.1280.170:FF:000003">
    <property type="entry name" value="Exocyst subunit Exo70 family protein"/>
    <property type="match status" value="1"/>
</dbReference>
<keyword evidence="2 3" id="KW-0813">Transport</keyword>
<dbReference type="Pfam" id="PF20669">
    <property type="entry name" value="Exo70_N"/>
    <property type="match status" value="1"/>
</dbReference>
<evidence type="ECO:0000313" key="6">
    <source>
        <dbReference type="Proteomes" id="UP001279734"/>
    </source>
</evidence>
<sequence>MATTIEGEERVLATAQHIVKSLRTSKDVTDDMLSILSSFDNRLSNITDLINNTSSSGNKVDMSDELSHEVSRFESAERLILRRDSASNHFWEDYPDDSCEYLASIDEILRLMEDLEFKGNAEIMDRAECAVQMAMSKLEDEFRYILLRNTVPLDAEQLYCSIRRVSLSFVANEGDIIEDFENFGEHDGESGSKHCYHERGGSLGGDIRVDLINHAVIADLREIAERMIRAGYEKECCQVYSSVRRDILDECLAILGVEKLSIEEVQRIEWTAFDEKMKKWVQAVKIVVKVLLIGEKRLCEQIFDGSESIKEVCFTETAKACVMQLLNFGEAVSIGKRSSEKLFRILDMYHALADALPELHALFSDESRERVCSEVKGVLDGLREAAKGTFKEFEKAVKGESSSKPLHGGGIHPLARYVMNYVKLIVDYGETLNSILASDAEEEDHPQGDVGDARMEMSPIGRRLMLLMNSLESNLDEKAKLYDDIALQHVFLMNNKLYIVQKVKDSELGKLLGDEWVKRRRGLVRKNETNYLRASWSKVLACLKDEGIGGSSGNAPKMALKERFKNFNVCFEEIYRIQTAWNVPDPQLRAELKISISEKLIPAYRLFLGRFANQLESVRHAGKYIKYTEEDLECYLADLFEGTPVLHPMRRKNP</sequence>
<dbReference type="GO" id="GO:0015031">
    <property type="term" value="P:protein transport"/>
    <property type="evidence" value="ECO:0007669"/>
    <property type="project" value="UniProtKB-KW"/>
</dbReference>
<dbReference type="GO" id="GO:0000145">
    <property type="term" value="C:exocyst"/>
    <property type="evidence" value="ECO:0007669"/>
    <property type="project" value="InterPro"/>
</dbReference>
<dbReference type="PANTHER" id="PTHR12542:SF142">
    <property type="entry name" value="EXOCYST SUBUNIT EXO70 FAMILY PROTEIN"/>
    <property type="match status" value="1"/>
</dbReference>
<dbReference type="SUPFAM" id="SSF74788">
    <property type="entry name" value="Cullin repeat-like"/>
    <property type="match status" value="1"/>
</dbReference>
<dbReference type="AlphaFoldDB" id="A0AAD3RYQ1"/>
<keyword evidence="3" id="KW-0268">Exocytosis</keyword>
<evidence type="ECO:0000256" key="1">
    <source>
        <dbReference type="ARBA" id="ARBA00006756"/>
    </source>
</evidence>
<dbReference type="Gene3D" id="1.20.1280.170">
    <property type="entry name" value="Exocyst complex component Exo70"/>
    <property type="match status" value="1"/>
</dbReference>
<dbReference type="InterPro" id="IPR004140">
    <property type="entry name" value="Exo70"/>
</dbReference>
<comment type="similarity">
    <text evidence="1 3">Belongs to the EXO70 family.</text>
</comment>
<dbReference type="EMBL" id="BSYO01000002">
    <property type="protein sequence ID" value="GMH01157.1"/>
    <property type="molecule type" value="Genomic_DNA"/>
</dbReference>